<sequence>MDAAPLLEDPSIRTGRGPLLRVTARTDAAARRRVARAWDAGALLRLMRGVYCPVPDWLAAAPWDRFTLTAAAVALTRPDAVFTGTTAAHLHGLPLIETPRTLHLRATTPHHHGRSALVRQALAPGAVRTPPPPTVSPTWNPVSAPGHSPEEILLRTSGGALLGMASAEPLPTVHLQLSAGLPPREIMAPLDRLVRDRPRKCAEWAAAHAEVPASRAARARFAWACAFADGASESPGESLSRVLIHELGFAPPVLQHRVHAEGTMREDRLDFWWPQVRVGGEFDGITKYDVGLHASEADRRRAIREEKEREIRLRRVLSGLARWTWEDLRSPARLEAELVRQGVPRRRG</sequence>
<dbReference type="AlphaFoldDB" id="A0A4Y8WWM5"/>
<organism evidence="1 2">
    <name type="scientific">Micrococcus flavus</name>
    <dbReference type="NCBI Taxonomy" id="384602"/>
    <lineage>
        <taxon>Bacteria</taxon>
        <taxon>Bacillati</taxon>
        <taxon>Actinomycetota</taxon>
        <taxon>Actinomycetes</taxon>
        <taxon>Micrococcales</taxon>
        <taxon>Micrococcaceae</taxon>
        <taxon>Micrococcus</taxon>
    </lineage>
</organism>
<proteinExistence type="predicted"/>
<dbReference type="EMBL" id="JACHMC010000001">
    <property type="protein sequence ID" value="MBB4883578.1"/>
    <property type="molecule type" value="Genomic_DNA"/>
</dbReference>
<dbReference type="Proteomes" id="UP000560081">
    <property type="component" value="Unassembled WGS sequence"/>
</dbReference>
<gene>
    <name evidence="1" type="ORF">BJ976_001929</name>
</gene>
<comment type="caution">
    <text evidence="1">The sequence shown here is derived from an EMBL/GenBank/DDBJ whole genome shotgun (WGS) entry which is preliminary data.</text>
</comment>
<name>A0A4Y8WWM5_9MICC</name>
<protein>
    <submittedName>
        <fullName evidence="1">Uncharacterized protein</fullName>
    </submittedName>
</protein>
<keyword evidence="2" id="KW-1185">Reference proteome</keyword>
<accession>A0A4Y8WWM5</accession>
<reference evidence="1 2" key="1">
    <citation type="submission" date="2020-08" db="EMBL/GenBank/DDBJ databases">
        <title>Sequencing the genomes of 1000 actinobacteria strains.</title>
        <authorList>
            <person name="Klenk H.-P."/>
        </authorList>
    </citation>
    <scope>NUCLEOTIDE SEQUENCE [LARGE SCALE GENOMIC DNA]</scope>
    <source>
        <strain evidence="1 2">DSM 19079</strain>
    </source>
</reference>
<dbReference type="RefSeq" id="WP_135030725.1">
    <property type="nucleotide sequence ID" value="NZ_BMLA01000014.1"/>
</dbReference>
<dbReference type="OrthoDB" id="5517693at2"/>
<evidence type="ECO:0000313" key="2">
    <source>
        <dbReference type="Proteomes" id="UP000560081"/>
    </source>
</evidence>
<evidence type="ECO:0000313" key="1">
    <source>
        <dbReference type="EMBL" id="MBB4883578.1"/>
    </source>
</evidence>